<sequence length="134" mass="15572">MTEKKQESKELKNRKKDDAVRGTSRDREYYIKLAEEKNSRVIQVNTADTYILTDLARSSDQGIRRMRNQIMRTVEPEVFVDLMNRFNDAVISLSQAVEQICKTTDTPFKTPRGIIQILADRDNMKRSTSEKGKK</sequence>
<feature type="region of interest" description="Disordered" evidence="1">
    <location>
        <begin position="1"/>
        <end position="22"/>
    </location>
</feature>
<dbReference type="AlphaFoldDB" id="A0A975B4B8"/>
<evidence type="ECO:0000256" key="1">
    <source>
        <dbReference type="SAM" id="MobiDB-lite"/>
    </source>
</evidence>
<evidence type="ECO:0000313" key="2">
    <source>
        <dbReference type="EMBL" id="QTA78519.1"/>
    </source>
</evidence>
<name>A0A975B4B8_9BACT</name>
<dbReference type="RefSeq" id="WP_207690361.1">
    <property type="nucleotide sequence ID" value="NZ_CP061799.1"/>
</dbReference>
<organism evidence="2 3">
    <name type="scientific">Desulfonema limicola</name>
    <dbReference type="NCBI Taxonomy" id="45656"/>
    <lineage>
        <taxon>Bacteria</taxon>
        <taxon>Pseudomonadati</taxon>
        <taxon>Thermodesulfobacteriota</taxon>
        <taxon>Desulfobacteria</taxon>
        <taxon>Desulfobacterales</taxon>
        <taxon>Desulfococcaceae</taxon>
        <taxon>Desulfonema</taxon>
    </lineage>
</organism>
<evidence type="ECO:0000313" key="3">
    <source>
        <dbReference type="Proteomes" id="UP000663720"/>
    </source>
</evidence>
<dbReference type="Proteomes" id="UP000663720">
    <property type="component" value="Chromosome"/>
</dbReference>
<dbReference type="KEGG" id="dli:dnl_07430"/>
<keyword evidence="3" id="KW-1185">Reference proteome</keyword>
<reference evidence="2" key="1">
    <citation type="journal article" date="2021" name="Microb. Physiol.">
        <title>Proteogenomic Insights into the Physiology of Marine, Sulfate-Reducing, Filamentous Desulfonema limicola and Desulfonema magnum.</title>
        <authorList>
            <person name="Schnaars V."/>
            <person name="Wohlbrand L."/>
            <person name="Scheve S."/>
            <person name="Hinrichs C."/>
            <person name="Reinhardt R."/>
            <person name="Rabus R."/>
        </authorList>
    </citation>
    <scope>NUCLEOTIDE SEQUENCE</scope>
    <source>
        <strain evidence="2">5ac10</strain>
    </source>
</reference>
<dbReference type="EMBL" id="CP061799">
    <property type="protein sequence ID" value="QTA78519.1"/>
    <property type="molecule type" value="Genomic_DNA"/>
</dbReference>
<gene>
    <name evidence="2" type="ORF">dnl_07430</name>
</gene>
<proteinExistence type="predicted"/>
<protein>
    <submittedName>
        <fullName evidence="2">Uncharacterized protein</fullName>
    </submittedName>
</protein>
<accession>A0A975B4B8</accession>